<organism evidence="1 2">
    <name type="scientific">Pseudomonas protegens (strain DSM 19095 / LMG 27888 / CFBP 6595 / CHA0)</name>
    <dbReference type="NCBI Taxonomy" id="1124983"/>
    <lineage>
        <taxon>Bacteria</taxon>
        <taxon>Pseudomonadati</taxon>
        <taxon>Pseudomonadota</taxon>
        <taxon>Gammaproteobacteria</taxon>
        <taxon>Pseudomonadales</taxon>
        <taxon>Pseudomonadaceae</taxon>
        <taxon>Pseudomonas</taxon>
    </lineage>
</organism>
<reference evidence="2" key="1">
    <citation type="journal article" date="2014" name="Genome Announc.">
        <title>Full-genome sequence of the plant growth-promoting bacterium Pseudomonas protegens CHA0.</title>
        <authorList>
            <person name="Jousset A."/>
            <person name="Schuldes J."/>
            <person name="Keel C."/>
            <person name="Maurhofer M."/>
            <person name="Daniel R."/>
            <person name="Scheu S."/>
            <person name="Thuermer A."/>
        </authorList>
    </citation>
    <scope>NUCLEOTIDE SEQUENCE [LARGE SCALE GENOMIC DNA]</scope>
    <source>
        <strain evidence="2">DSM 19095 / LMG 27888 / CFBP 6595 / CHA0</strain>
    </source>
</reference>
<dbReference type="Proteomes" id="UP000013940">
    <property type="component" value="Chromosome"/>
</dbReference>
<dbReference type="EMBL" id="CP003190">
    <property type="protein sequence ID" value="AGL83816.1"/>
    <property type="molecule type" value="Genomic_DNA"/>
</dbReference>
<dbReference type="KEGG" id="pprc:PFLCHA0_c20350"/>
<evidence type="ECO:0000313" key="1">
    <source>
        <dbReference type="EMBL" id="AGL83816.1"/>
    </source>
</evidence>
<accession>A0A2C9EJI2</accession>
<protein>
    <submittedName>
        <fullName evidence="1">Uncharacterized protein</fullName>
    </submittedName>
</protein>
<evidence type="ECO:0000313" key="2">
    <source>
        <dbReference type="Proteomes" id="UP000013940"/>
    </source>
</evidence>
<proteinExistence type="predicted"/>
<gene>
    <name evidence="1" type="ORF">PFLCHA0_c20350</name>
</gene>
<dbReference type="AlphaFoldDB" id="A0A2C9EJI2"/>
<name>A0A2C9EJI2_PSEPH</name>
<dbReference type="HOGENOM" id="CLU_3347469_0_0_6"/>
<sequence length="37" mass="4317">MDDCTRQQIDEVLKWQTAHDENDGLKDLEIFLVRIAG</sequence>